<dbReference type="FunFam" id="2.40.10.10:FF:000068">
    <property type="entry name" value="transmembrane protease serine 2"/>
    <property type="match status" value="1"/>
</dbReference>
<sequence length="176" mass="20144">WIAQLRASSAEPYGFQCAATLVARQWLVTAAHCFRDFRNAEDWVVSLNRYNNLLVDDGTVQRYMRKIVVHPDYNGFKRWNHTTPWLWRKQHDIALIQLNAPVTVTESVRTVCLPEPGFDPDAGLKCLAAGWGATLDGSEREHLREVDLPVVARNQCQEWHPEYTIADSMVCAGYEE</sequence>
<evidence type="ECO:0000259" key="2">
    <source>
        <dbReference type="PROSITE" id="PS50240"/>
    </source>
</evidence>
<dbReference type="EMBL" id="GEIB01000418">
    <property type="protein sequence ID" value="JAR87452.1"/>
    <property type="molecule type" value="Transcribed_RNA"/>
</dbReference>
<proteinExistence type="predicted"/>
<dbReference type="GO" id="GO:0004252">
    <property type="term" value="F:serine-type endopeptidase activity"/>
    <property type="evidence" value="ECO:0007669"/>
    <property type="project" value="InterPro"/>
</dbReference>
<dbReference type="PROSITE" id="PS00134">
    <property type="entry name" value="TRYPSIN_HIS"/>
    <property type="match status" value="1"/>
</dbReference>
<keyword evidence="3" id="KW-0808">Transferase</keyword>
<dbReference type="InterPro" id="IPR001314">
    <property type="entry name" value="Peptidase_S1A"/>
</dbReference>
<dbReference type="InterPro" id="IPR009003">
    <property type="entry name" value="Peptidase_S1_PA"/>
</dbReference>
<dbReference type="SUPFAM" id="SSF50494">
    <property type="entry name" value="Trypsin-like serine proteases"/>
    <property type="match status" value="1"/>
</dbReference>
<protein>
    <submittedName>
        <fullName evidence="3">Enterokinase light chain</fullName>
    </submittedName>
</protein>
<dbReference type="GO" id="GO:0016301">
    <property type="term" value="F:kinase activity"/>
    <property type="evidence" value="ECO:0007669"/>
    <property type="project" value="UniProtKB-KW"/>
</dbReference>
<dbReference type="InterPro" id="IPR018114">
    <property type="entry name" value="TRYPSIN_HIS"/>
</dbReference>
<dbReference type="GO" id="GO:0006508">
    <property type="term" value="P:proteolysis"/>
    <property type="evidence" value="ECO:0007669"/>
    <property type="project" value="InterPro"/>
</dbReference>
<organism evidence="3">
    <name type="scientific">Alectorobius mimon</name>
    <dbReference type="NCBI Taxonomy" id="360319"/>
    <lineage>
        <taxon>Eukaryota</taxon>
        <taxon>Metazoa</taxon>
        <taxon>Ecdysozoa</taxon>
        <taxon>Arthropoda</taxon>
        <taxon>Chelicerata</taxon>
        <taxon>Arachnida</taxon>
        <taxon>Acari</taxon>
        <taxon>Parasitiformes</taxon>
        <taxon>Ixodida</taxon>
        <taxon>Ixodoidea</taxon>
        <taxon>Argasidae</taxon>
        <taxon>Ornithodorinae</taxon>
        <taxon>Alectorobius</taxon>
    </lineage>
</organism>
<evidence type="ECO:0000256" key="1">
    <source>
        <dbReference type="ARBA" id="ARBA00023157"/>
    </source>
</evidence>
<dbReference type="SMART" id="SM00020">
    <property type="entry name" value="Tryp_SPc"/>
    <property type="match status" value="1"/>
</dbReference>
<name>A0A147BAI5_9ACAR</name>
<dbReference type="AlphaFoldDB" id="A0A147BAI5"/>
<dbReference type="InterPro" id="IPR043504">
    <property type="entry name" value="Peptidase_S1_PA_chymotrypsin"/>
</dbReference>
<dbReference type="Pfam" id="PF00089">
    <property type="entry name" value="Trypsin"/>
    <property type="match status" value="1"/>
</dbReference>
<keyword evidence="3" id="KW-0418">Kinase</keyword>
<dbReference type="PRINTS" id="PR00722">
    <property type="entry name" value="CHYMOTRYPSIN"/>
</dbReference>
<evidence type="ECO:0000313" key="3">
    <source>
        <dbReference type="EMBL" id="JAR87452.1"/>
    </source>
</evidence>
<reference evidence="3" key="1">
    <citation type="submission" date="2016-03" db="EMBL/GenBank/DDBJ databases">
        <title>Gut transcriptome analysis on engorged females of Ornithodoros mimon (Acari: Argasidae) and phylogenetic inferences of soft ticks.</title>
        <authorList>
            <person name="Landulfo G.A."/>
            <person name="Giovanni D."/>
            <person name="Carvalho E."/>
            <person name="Junqueira-de-Azevedo I."/>
            <person name="Patane J."/>
            <person name="Mendoca R."/>
            <person name="Barros-Battesti D."/>
        </authorList>
    </citation>
    <scope>NUCLEOTIDE SEQUENCE</scope>
    <source>
        <strain evidence="3">Females</strain>
        <tissue evidence="3">Gut</tissue>
    </source>
</reference>
<accession>A0A147BAI5</accession>
<feature type="non-terminal residue" evidence="3">
    <location>
        <position position="176"/>
    </location>
</feature>
<feature type="domain" description="Peptidase S1" evidence="2">
    <location>
        <begin position="1"/>
        <end position="176"/>
    </location>
</feature>
<dbReference type="PANTHER" id="PTHR24252">
    <property type="entry name" value="ACROSIN-RELATED"/>
    <property type="match status" value="1"/>
</dbReference>
<feature type="non-terminal residue" evidence="3">
    <location>
        <position position="1"/>
    </location>
</feature>
<dbReference type="CDD" id="cd00190">
    <property type="entry name" value="Tryp_SPc"/>
    <property type="match status" value="1"/>
</dbReference>
<dbReference type="Gene3D" id="2.40.10.10">
    <property type="entry name" value="Trypsin-like serine proteases"/>
    <property type="match status" value="1"/>
</dbReference>
<keyword evidence="1" id="KW-1015">Disulfide bond</keyword>
<dbReference type="PANTHER" id="PTHR24252:SF7">
    <property type="entry name" value="HYALIN"/>
    <property type="match status" value="1"/>
</dbReference>
<dbReference type="PROSITE" id="PS50240">
    <property type="entry name" value="TRYPSIN_DOM"/>
    <property type="match status" value="1"/>
</dbReference>
<dbReference type="InterPro" id="IPR001254">
    <property type="entry name" value="Trypsin_dom"/>
</dbReference>